<dbReference type="PANTHER" id="PTHR23011">
    <property type="entry name" value="CYCLIC NUCLEOTIDE-BINDING DOMAIN CONTAINING PROTEIN"/>
    <property type="match status" value="1"/>
</dbReference>
<dbReference type="PROSITE" id="PS50042">
    <property type="entry name" value="CNMP_BINDING_3"/>
    <property type="match status" value="1"/>
</dbReference>
<dbReference type="Proteomes" id="UP000001593">
    <property type="component" value="Unassembled WGS sequence"/>
</dbReference>
<dbReference type="PANTHER" id="PTHR23011:SF28">
    <property type="entry name" value="CYCLIC NUCLEOTIDE-BINDING DOMAIN CONTAINING PROTEIN"/>
    <property type="match status" value="1"/>
</dbReference>
<dbReference type="InterPro" id="IPR014710">
    <property type="entry name" value="RmlC-like_jellyroll"/>
</dbReference>
<dbReference type="HOGENOM" id="CLU_1760947_0_0_1"/>
<accession>A7RK88</accession>
<dbReference type="Gene3D" id="2.60.120.10">
    <property type="entry name" value="Jelly Rolls"/>
    <property type="match status" value="1"/>
</dbReference>
<evidence type="ECO:0000313" key="2">
    <source>
        <dbReference type="EMBL" id="EDO48125.1"/>
    </source>
</evidence>
<dbReference type="InParanoid" id="A7RK88"/>
<evidence type="ECO:0000313" key="3">
    <source>
        <dbReference type="Proteomes" id="UP000001593"/>
    </source>
</evidence>
<reference evidence="2 3" key="1">
    <citation type="journal article" date="2007" name="Science">
        <title>Sea anemone genome reveals ancestral eumetazoan gene repertoire and genomic organization.</title>
        <authorList>
            <person name="Putnam N.H."/>
            <person name="Srivastava M."/>
            <person name="Hellsten U."/>
            <person name="Dirks B."/>
            <person name="Chapman J."/>
            <person name="Salamov A."/>
            <person name="Terry A."/>
            <person name="Shapiro H."/>
            <person name="Lindquist E."/>
            <person name="Kapitonov V.V."/>
            <person name="Jurka J."/>
            <person name="Genikhovich G."/>
            <person name="Grigoriev I.V."/>
            <person name="Lucas S.M."/>
            <person name="Steele R.E."/>
            <person name="Finnerty J.R."/>
            <person name="Technau U."/>
            <person name="Martindale M.Q."/>
            <person name="Rokhsar D.S."/>
        </authorList>
    </citation>
    <scope>NUCLEOTIDE SEQUENCE [LARGE SCALE GENOMIC DNA]</scope>
    <source>
        <strain evidence="3">CH2 X CH6</strain>
    </source>
</reference>
<dbReference type="InterPro" id="IPR000595">
    <property type="entry name" value="cNMP-bd_dom"/>
</dbReference>
<gene>
    <name evidence="2" type="ORF">NEMVEDRAFT_v1g198330</name>
</gene>
<name>A7RK88_NEMVE</name>
<organism evidence="2 3">
    <name type="scientific">Nematostella vectensis</name>
    <name type="common">Starlet sea anemone</name>
    <dbReference type="NCBI Taxonomy" id="45351"/>
    <lineage>
        <taxon>Eukaryota</taxon>
        <taxon>Metazoa</taxon>
        <taxon>Cnidaria</taxon>
        <taxon>Anthozoa</taxon>
        <taxon>Hexacorallia</taxon>
        <taxon>Actiniaria</taxon>
        <taxon>Edwardsiidae</taxon>
        <taxon>Nematostella</taxon>
    </lineage>
</organism>
<dbReference type="EMBL" id="DS469515">
    <property type="protein sequence ID" value="EDO48125.1"/>
    <property type="molecule type" value="Genomic_DNA"/>
</dbReference>
<feature type="domain" description="Cyclic nucleotide-binding" evidence="1">
    <location>
        <begin position="1"/>
        <end position="45"/>
    </location>
</feature>
<proteinExistence type="predicted"/>
<protein>
    <recommendedName>
        <fullName evidence="1">Cyclic nucleotide-binding domain-containing protein</fullName>
    </recommendedName>
</protein>
<sequence>MTEGEVRVTAADRYPMFVQVSLLSKGDSFGVQSMLFDDQPSLSLVSNGAECIMISKKFYLSHCTDAMRRRLLTTETPYPNDDALQRSLQDKVNWDAYKKKTMKSVVNSMPYMKRRSEDLQVHRKYKGKDMELSQELRDMLKKLQDASC</sequence>
<dbReference type="AlphaFoldDB" id="A7RK88"/>
<evidence type="ECO:0000259" key="1">
    <source>
        <dbReference type="PROSITE" id="PS50042"/>
    </source>
</evidence>
<dbReference type="eggNOG" id="ENOG502S8NG">
    <property type="taxonomic scope" value="Eukaryota"/>
</dbReference>
<keyword evidence="3" id="KW-1185">Reference proteome</keyword>
<dbReference type="PhylomeDB" id="A7RK88"/>
<dbReference type="STRING" id="45351.A7RK88"/>
<dbReference type="OMA" id="AISTRHH"/>